<sequence>MAVALVVGVLAASGCSAHDAEKPKTSAPAGARSLDQHQLEAARLTKAEATEYVHGLGAETPKDMTGAGTDATPEACGPAITMLRRGWGEGAVGYTVLNLGDRDGGATTRSVKLTTYPAGEAKQVLASVEASLRKCPSVVFQAETGGGPVKAGLTVEDTAASGDEALRATMVHTRDGIEQHTVYEIVRTADVLCFFSATGGFGSTLSQEKKAEFMPVLQDELISRQVTKVETALKTAS</sequence>
<comment type="caution">
    <text evidence="1">The sequence shown here is derived from an EMBL/GenBank/DDBJ whole genome shotgun (WGS) entry which is preliminary data.</text>
</comment>
<dbReference type="AlphaFoldDB" id="A0A2P8QF16"/>
<keyword evidence="2" id="KW-1185">Reference proteome</keyword>
<dbReference type="OrthoDB" id="4308099at2"/>
<evidence type="ECO:0000313" key="2">
    <source>
        <dbReference type="Proteomes" id="UP000240429"/>
    </source>
</evidence>
<organism evidence="1 2">
    <name type="scientific">Streptomyces dioscori</name>
    <dbReference type="NCBI Taxonomy" id="2109333"/>
    <lineage>
        <taxon>Bacteria</taxon>
        <taxon>Bacillati</taxon>
        <taxon>Actinomycetota</taxon>
        <taxon>Actinomycetes</taxon>
        <taxon>Kitasatosporales</taxon>
        <taxon>Streptomycetaceae</taxon>
        <taxon>Streptomyces</taxon>
        <taxon>Streptomyces aurantiacus group</taxon>
    </lineage>
</organism>
<dbReference type="Proteomes" id="UP000240429">
    <property type="component" value="Unassembled WGS sequence"/>
</dbReference>
<protein>
    <recommendedName>
        <fullName evidence="3">PknH-like extracellular domain-containing protein</fullName>
    </recommendedName>
</protein>
<dbReference type="EMBL" id="PYBJ01000001">
    <property type="protein sequence ID" value="PSM44850.1"/>
    <property type="molecule type" value="Genomic_DNA"/>
</dbReference>
<gene>
    <name evidence="1" type="ORF">C6Y14_01665</name>
</gene>
<evidence type="ECO:0000313" key="1">
    <source>
        <dbReference type="EMBL" id="PSM44850.1"/>
    </source>
</evidence>
<proteinExistence type="predicted"/>
<reference evidence="1 2" key="1">
    <citation type="submission" date="2018-03" db="EMBL/GenBank/DDBJ databases">
        <title>Streptomyces dioscori sp. nov., a novel endophytic actinobacterium isolated from bulbil of Dioscorea bulbifera L.</title>
        <authorList>
            <person name="Zhikuan W."/>
        </authorList>
    </citation>
    <scope>NUCLEOTIDE SEQUENCE [LARGE SCALE GENOMIC DNA]</scope>
    <source>
        <strain evidence="1 2">A217</strain>
    </source>
</reference>
<name>A0A2P8QF16_9ACTN</name>
<evidence type="ECO:0008006" key="3">
    <source>
        <dbReference type="Google" id="ProtNLM"/>
    </source>
</evidence>
<accession>A0A2P8QF16</accession>
<dbReference type="RefSeq" id="WP_107014606.1">
    <property type="nucleotide sequence ID" value="NZ_KZ679038.1"/>
</dbReference>